<reference evidence="11 12" key="1">
    <citation type="submission" date="2019-06" db="EMBL/GenBank/DDBJ databases">
        <title>Sorghum-associated microbial communities from plants grown in Nebraska, USA.</title>
        <authorList>
            <person name="Schachtman D."/>
        </authorList>
    </citation>
    <scope>NUCLEOTIDE SEQUENCE [LARGE SCALE GENOMIC DNA]</scope>
    <source>
        <strain evidence="11 12">2482</strain>
    </source>
</reference>
<gene>
    <name evidence="11" type="ORF">FB550_12528</name>
</gene>
<dbReference type="EMBL" id="VIVN01000025">
    <property type="protein sequence ID" value="TWD89663.1"/>
    <property type="molecule type" value="Genomic_DNA"/>
</dbReference>
<evidence type="ECO:0000256" key="1">
    <source>
        <dbReference type="ARBA" id="ARBA00000085"/>
    </source>
</evidence>
<dbReference type="PROSITE" id="PS50109">
    <property type="entry name" value="HIS_KIN"/>
    <property type="match status" value="1"/>
</dbReference>
<dbReference type="Gene3D" id="1.10.287.130">
    <property type="match status" value="1"/>
</dbReference>
<comment type="caution">
    <text evidence="11">The sequence shown here is derived from an EMBL/GenBank/DDBJ whole genome shotgun (WGS) entry which is preliminary data.</text>
</comment>
<dbReference type="SMART" id="SM00387">
    <property type="entry name" value="HATPase_c"/>
    <property type="match status" value="1"/>
</dbReference>
<name>A0A561CEJ9_9BACI</name>
<dbReference type="SMART" id="SM00388">
    <property type="entry name" value="HisKA"/>
    <property type="match status" value="1"/>
</dbReference>
<proteinExistence type="predicted"/>
<dbReference type="SUPFAM" id="SSF55874">
    <property type="entry name" value="ATPase domain of HSP90 chaperone/DNA topoisomerase II/histidine kinase"/>
    <property type="match status" value="1"/>
</dbReference>
<keyword evidence="8" id="KW-0902">Two-component regulatory system</keyword>
<accession>A0A561CEJ9</accession>
<feature type="transmembrane region" description="Helical" evidence="9">
    <location>
        <begin position="134"/>
        <end position="153"/>
    </location>
</feature>
<dbReference type="InterPro" id="IPR004358">
    <property type="entry name" value="Sig_transdc_His_kin-like_C"/>
</dbReference>
<keyword evidence="6 11" id="KW-0418">Kinase</keyword>
<evidence type="ECO:0000256" key="9">
    <source>
        <dbReference type="SAM" id="Phobius"/>
    </source>
</evidence>
<keyword evidence="3" id="KW-0597">Phosphoprotein</keyword>
<evidence type="ECO:0000313" key="11">
    <source>
        <dbReference type="EMBL" id="TWD89663.1"/>
    </source>
</evidence>
<dbReference type="GO" id="GO:0005524">
    <property type="term" value="F:ATP binding"/>
    <property type="evidence" value="ECO:0007669"/>
    <property type="project" value="UniProtKB-KW"/>
</dbReference>
<evidence type="ECO:0000256" key="4">
    <source>
        <dbReference type="ARBA" id="ARBA00022679"/>
    </source>
</evidence>
<evidence type="ECO:0000256" key="6">
    <source>
        <dbReference type="ARBA" id="ARBA00022777"/>
    </source>
</evidence>
<feature type="transmembrane region" description="Helical" evidence="9">
    <location>
        <begin position="165"/>
        <end position="183"/>
    </location>
</feature>
<dbReference type="EC" id="2.7.13.3" evidence="2"/>
<feature type="transmembrane region" description="Helical" evidence="9">
    <location>
        <begin position="74"/>
        <end position="98"/>
    </location>
</feature>
<protein>
    <recommendedName>
        <fullName evidence="2">histidine kinase</fullName>
        <ecNumber evidence="2">2.7.13.3</ecNumber>
    </recommendedName>
</protein>
<feature type="transmembrane region" description="Helical" evidence="9">
    <location>
        <begin position="104"/>
        <end position="122"/>
    </location>
</feature>
<evidence type="ECO:0000256" key="2">
    <source>
        <dbReference type="ARBA" id="ARBA00012438"/>
    </source>
</evidence>
<keyword evidence="12" id="KW-1185">Reference proteome</keyword>
<organism evidence="11 12">
    <name type="scientific">Neobacillus bataviensis</name>
    <dbReference type="NCBI Taxonomy" id="220685"/>
    <lineage>
        <taxon>Bacteria</taxon>
        <taxon>Bacillati</taxon>
        <taxon>Bacillota</taxon>
        <taxon>Bacilli</taxon>
        <taxon>Bacillales</taxon>
        <taxon>Bacillaceae</taxon>
        <taxon>Neobacillus</taxon>
    </lineage>
</organism>
<evidence type="ECO:0000259" key="10">
    <source>
        <dbReference type="PROSITE" id="PS50109"/>
    </source>
</evidence>
<dbReference type="InterPro" id="IPR003594">
    <property type="entry name" value="HATPase_dom"/>
</dbReference>
<evidence type="ECO:0000256" key="7">
    <source>
        <dbReference type="ARBA" id="ARBA00022840"/>
    </source>
</evidence>
<keyword evidence="9" id="KW-1133">Transmembrane helix</keyword>
<feature type="transmembrane region" description="Helical" evidence="9">
    <location>
        <begin position="42"/>
        <end position="62"/>
    </location>
</feature>
<dbReference type="InterPro" id="IPR036890">
    <property type="entry name" value="HATPase_C_sf"/>
</dbReference>
<keyword evidence="4" id="KW-0808">Transferase</keyword>
<keyword evidence="9" id="KW-0812">Transmembrane</keyword>
<keyword evidence="9" id="KW-0472">Membrane</keyword>
<dbReference type="AlphaFoldDB" id="A0A561CEJ9"/>
<dbReference type="Gene3D" id="3.30.565.10">
    <property type="entry name" value="Histidine kinase-like ATPase, C-terminal domain"/>
    <property type="match status" value="1"/>
</dbReference>
<keyword evidence="7" id="KW-0067">ATP-binding</keyword>
<feature type="transmembrane region" description="Helical" evidence="9">
    <location>
        <begin position="12"/>
        <end position="30"/>
    </location>
</feature>
<dbReference type="Pfam" id="PF00512">
    <property type="entry name" value="HisKA"/>
    <property type="match status" value="1"/>
</dbReference>
<dbReference type="InterPro" id="IPR005467">
    <property type="entry name" value="His_kinase_dom"/>
</dbReference>
<dbReference type="Proteomes" id="UP000319671">
    <property type="component" value="Unassembled WGS sequence"/>
</dbReference>
<dbReference type="InterPro" id="IPR003661">
    <property type="entry name" value="HisK_dim/P_dom"/>
</dbReference>
<dbReference type="InterPro" id="IPR036097">
    <property type="entry name" value="HisK_dim/P_sf"/>
</dbReference>
<dbReference type="PANTHER" id="PTHR43065:SF46">
    <property type="entry name" value="C4-DICARBOXYLATE TRANSPORT SENSOR PROTEIN DCTB"/>
    <property type="match status" value="1"/>
</dbReference>
<dbReference type="Pfam" id="PF02518">
    <property type="entry name" value="HATPase_c"/>
    <property type="match status" value="1"/>
</dbReference>
<sequence>MDGEKMEITKHLFFNLSLMIILLFVGLLYLEKSKKFSLSKPSYIGLFILTIWLCIQFSYAPVSYARFDLRMIPLVLGGLYVGIGPILIGAMVAIRGFYGINIGFWQTLALYVPLAFILWRFHPWFFKQAPARRILCTICMGMILGILTVLGMSFDDAPLNLVDAWFAYLVIPSLGIGIISYGIEFIRKTNEMQQELIKAEKLKAVEQMGAAISHEIRNPLTAASGFVQLLQDDYLSRQKRKEYLAIVKEELFSAERVIQDYLTFAKPALESLEELNVKSELRQIISILQPIANQNSVEIITDFSIIGFIKGDGQKFRQCFVNVLKNAIESMPHGGYLHVSTEYSQNDVTIKVKDTGVGMSPQQLERLGEPFYSTKGKNGTGLGMMVVYSIVRAMDGSIWVESDVGKGTTFHFQFPTIPIKGNKQTGRV</sequence>
<dbReference type="PRINTS" id="PR00344">
    <property type="entry name" value="BCTRLSENSOR"/>
</dbReference>
<dbReference type="PANTHER" id="PTHR43065">
    <property type="entry name" value="SENSOR HISTIDINE KINASE"/>
    <property type="match status" value="1"/>
</dbReference>
<dbReference type="GO" id="GO:0000155">
    <property type="term" value="F:phosphorelay sensor kinase activity"/>
    <property type="evidence" value="ECO:0007669"/>
    <property type="project" value="InterPro"/>
</dbReference>
<dbReference type="SUPFAM" id="SSF47384">
    <property type="entry name" value="Homodimeric domain of signal transducing histidine kinase"/>
    <property type="match status" value="1"/>
</dbReference>
<evidence type="ECO:0000256" key="8">
    <source>
        <dbReference type="ARBA" id="ARBA00023012"/>
    </source>
</evidence>
<feature type="domain" description="Histidine kinase" evidence="10">
    <location>
        <begin position="211"/>
        <end position="418"/>
    </location>
</feature>
<comment type="catalytic activity">
    <reaction evidence="1">
        <text>ATP + protein L-histidine = ADP + protein N-phospho-L-histidine.</text>
        <dbReference type="EC" id="2.7.13.3"/>
    </reaction>
</comment>
<dbReference type="CDD" id="cd00082">
    <property type="entry name" value="HisKA"/>
    <property type="match status" value="1"/>
</dbReference>
<evidence type="ECO:0000313" key="12">
    <source>
        <dbReference type="Proteomes" id="UP000319671"/>
    </source>
</evidence>
<keyword evidence="5" id="KW-0547">Nucleotide-binding</keyword>
<evidence type="ECO:0000256" key="5">
    <source>
        <dbReference type="ARBA" id="ARBA00022741"/>
    </source>
</evidence>
<evidence type="ECO:0000256" key="3">
    <source>
        <dbReference type="ARBA" id="ARBA00022553"/>
    </source>
</evidence>